<gene>
    <name evidence="1" type="ORF">AVEN_180590_1</name>
</gene>
<proteinExistence type="predicted"/>
<organism evidence="1 2">
    <name type="scientific">Araneus ventricosus</name>
    <name type="common">Orbweaver spider</name>
    <name type="synonym">Epeira ventricosa</name>
    <dbReference type="NCBI Taxonomy" id="182803"/>
    <lineage>
        <taxon>Eukaryota</taxon>
        <taxon>Metazoa</taxon>
        <taxon>Ecdysozoa</taxon>
        <taxon>Arthropoda</taxon>
        <taxon>Chelicerata</taxon>
        <taxon>Arachnida</taxon>
        <taxon>Araneae</taxon>
        <taxon>Araneomorphae</taxon>
        <taxon>Entelegynae</taxon>
        <taxon>Araneoidea</taxon>
        <taxon>Araneidae</taxon>
        <taxon>Araneus</taxon>
    </lineage>
</organism>
<protein>
    <submittedName>
        <fullName evidence="1">Uncharacterized protein</fullName>
    </submittedName>
</protein>
<keyword evidence="2" id="KW-1185">Reference proteome</keyword>
<dbReference type="AlphaFoldDB" id="A0A4Y2UGU8"/>
<dbReference type="EMBL" id="BGPR01036908">
    <property type="protein sequence ID" value="GBO12335.1"/>
    <property type="molecule type" value="Genomic_DNA"/>
</dbReference>
<comment type="caution">
    <text evidence="1">The sequence shown here is derived from an EMBL/GenBank/DDBJ whole genome shotgun (WGS) entry which is preliminary data.</text>
</comment>
<dbReference type="Proteomes" id="UP000499080">
    <property type="component" value="Unassembled WGS sequence"/>
</dbReference>
<reference evidence="1 2" key="1">
    <citation type="journal article" date="2019" name="Sci. Rep.">
        <title>Orb-weaving spider Araneus ventricosus genome elucidates the spidroin gene catalogue.</title>
        <authorList>
            <person name="Kono N."/>
            <person name="Nakamura H."/>
            <person name="Ohtoshi R."/>
            <person name="Moran D.A.P."/>
            <person name="Shinohara A."/>
            <person name="Yoshida Y."/>
            <person name="Fujiwara M."/>
            <person name="Mori M."/>
            <person name="Tomita M."/>
            <person name="Arakawa K."/>
        </authorList>
    </citation>
    <scope>NUCLEOTIDE SEQUENCE [LARGE SCALE GENOMIC DNA]</scope>
</reference>
<accession>A0A4Y2UGU8</accession>
<evidence type="ECO:0000313" key="2">
    <source>
        <dbReference type="Proteomes" id="UP000499080"/>
    </source>
</evidence>
<name>A0A4Y2UGU8_ARAVE</name>
<feature type="non-terminal residue" evidence="1">
    <location>
        <position position="1"/>
    </location>
</feature>
<sequence>LAKSLPEGGGVDLRQLATLAAHDYVNARESTFNQVDGRKDLKSSLAYSIVPRGCENSSDIQTHQINGDWRIIRVEKER</sequence>
<evidence type="ECO:0000313" key="1">
    <source>
        <dbReference type="EMBL" id="GBO12335.1"/>
    </source>
</evidence>